<feature type="compositionally biased region" description="Polar residues" evidence="1">
    <location>
        <begin position="761"/>
        <end position="777"/>
    </location>
</feature>
<feature type="region of interest" description="Disordered" evidence="1">
    <location>
        <begin position="85"/>
        <end position="104"/>
    </location>
</feature>
<dbReference type="AlphaFoldDB" id="A0AAN7W227"/>
<proteinExistence type="predicted"/>
<protein>
    <submittedName>
        <fullName evidence="2">Uncharacterized protein</fullName>
    </submittedName>
</protein>
<evidence type="ECO:0000313" key="2">
    <source>
        <dbReference type="EMBL" id="KAK5690258.1"/>
    </source>
</evidence>
<feature type="compositionally biased region" description="Basic and acidic residues" evidence="1">
    <location>
        <begin position="245"/>
        <end position="268"/>
    </location>
</feature>
<accession>A0AAN7W227</accession>
<feature type="region of interest" description="Disordered" evidence="1">
    <location>
        <begin position="169"/>
        <end position="202"/>
    </location>
</feature>
<dbReference type="Proteomes" id="UP001310594">
    <property type="component" value="Unassembled WGS sequence"/>
</dbReference>
<name>A0AAN7W227_9PEZI</name>
<sequence>MPSFDPFASSLPAEDPPSPPTIDLPTTTEPPSDTRSTPPPSDTNPNDTDIAIPPTTTASHDFAPPPTFNPQNNWGIQAALSGIPGVEIEDNRVPRPPGQRLNYPPHPLNCLDLSGRGEQLAHRLQFTRTETGRVRRDGSVGEGLGLGLGDGMGYRTRFSEGSGNLYPPMEEEPEPPQGFWDGNPRAAPIPGERERERGRGMERRMEVGRELNERIGLGGRDLTSDTDTSSESPGLVMARPGGRTVADRVREEEEEAARARERGGRDGDGDVDVYAGVGMAPGLGIVEPELGRGVLGGMGTGSPNFDVRPWSPVVSSGAITTGSGSEEGVGGGGRGVEAGELGVRLEEAAAAISPAWNSEARPQSVGVASQRSSPADDDILHSALSPPAVDWDMSRQSMVVPGVPVGVTEMPTGLEFSVERAISALDLAIARLDRRAVAILQGIRVAFPDWFNNNSTERSTISGPPNLTGAAPFSDRGRSRVRSSEMPDERDRAILHSILPISPPPPMDFRTVEARDAWMATQFRVLSKLVVEDLAPMEEALWGVGPLQGLGGVRGVSRESGENEAEDVIERVRTAGERVRSVLEPLRISRVVRASSTHAVQYPSLPILSEAEMAARLNSRISDVGELDFPAVPNWLEDVPSAALSRIESAPEREFTMVDSPGVQRYELNPFYAAGLTRPPLQTSELTNQLRDSPTAAPTGSASRGSINATPISPHTGFPEISTRRPENVAPTTPVQYPDLSRHMLQGPVPGSSIVERLGSDDSTALQRDSLRGSATMTDLVKRRRGEDEEEEQVREREGGSPPKKRMEDE</sequence>
<gene>
    <name evidence="2" type="ORF">LTR97_012447</name>
</gene>
<feature type="region of interest" description="Disordered" evidence="1">
    <location>
        <begin position="1"/>
        <end position="75"/>
    </location>
</feature>
<comment type="caution">
    <text evidence="2">The sequence shown here is derived from an EMBL/GenBank/DDBJ whole genome shotgun (WGS) entry which is preliminary data.</text>
</comment>
<feature type="compositionally biased region" description="Basic and acidic residues" evidence="1">
    <location>
        <begin position="475"/>
        <end position="488"/>
    </location>
</feature>
<evidence type="ECO:0000256" key="1">
    <source>
        <dbReference type="SAM" id="MobiDB-lite"/>
    </source>
</evidence>
<feature type="compositionally biased region" description="Polar residues" evidence="1">
    <location>
        <begin position="687"/>
        <end position="713"/>
    </location>
</feature>
<feature type="compositionally biased region" description="Polar residues" evidence="1">
    <location>
        <begin position="456"/>
        <end position="465"/>
    </location>
</feature>
<feature type="region of interest" description="Disordered" evidence="1">
    <location>
        <begin position="456"/>
        <end position="488"/>
    </location>
</feature>
<feature type="region of interest" description="Disordered" evidence="1">
    <location>
        <begin position="217"/>
        <end position="270"/>
    </location>
</feature>
<dbReference type="EMBL" id="JAVRQU010000026">
    <property type="protein sequence ID" value="KAK5690258.1"/>
    <property type="molecule type" value="Genomic_DNA"/>
</dbReference>
<organism evidence="2 3">
    <name type="scientific">Elasticomyces elasticus</name>
    <dbReference type="NCBI Taxonomy" id="574655"/>
    <lineage>
        <taxon>Eukaryota</taxon>
        <taxon>Fungi</taxon>
        <taxon>Dikarya</taxon>
        <taxon>Ascomycota</taxon>
        <taxon>Pezizomycotina</taxon>
        <taxon>Dothideomycetes</taxon>
        <taxon>Dothideomycetidae</taxon>
        <taxon>Mycosphaerellales</taxon>
        <taxon>Teratosphaeriaceae</taxon>
        <taxon>Elasticomyces</taxon>
    </lineage>
</organism>
<evidence type="ECO:0000313" key="3">
    <source>
        <dbReference type="Proteomes" id="UP001310594"/>
    </source>
</evidence>
<feature type="compositionally biased region" description="Basic and acidic residues" evidence="1">
    <location>
        <begin position="794"/>
        <end position="810"/>
    </location>
</feature>
<feature type="region of interest" description="Disordered" evidence="1">
    <location>
        <begin position="687"/>
        <end position="810"/>
    </location>
</feature>
<feature type="compositionally biased region" description="Basic and acidic residues" evidence="1">
    <location>
        <begin position="191"/>
        <end position="202"/>
    </location>
</feature>
<reference evidence="2" key="1">
    <citation type="submission" date="2023-08" db="EMBL/GenBank/DDBJ databases">
        <title>Black Yeasts Isolated from many extreme environments.</title>
        <authorList>
            <person name="Coleine C."/>
            <person name="Stajich J.E."/>
            <person name="Selbmann L."/>
        </authorList>
    </citation>
    <scope>NUCLEOTIDE SEQUENCE</scope>
    <source>
        <strain evidence="2">CCFEE 5810</strain>
    </source>
</reference>
<feature type="compositionally biased region" description="Low complexity" evidence="1">
    <location>
        <begin position="25"/>
        <end position="36"/>
    </location>
</feature>